<proteinExistence type="predicted"/>
<feature type="transmembrane region" description="Helical" evidence="2">
    <location>
        <begin position="182"/>
        <end position="204"/>
    </location>
</feature>
<keyword evidence="2" id="KW-1133">Transmembrane helix</keyword>
<feature type="transmembrane region" description="Helical" evidence="2">
    <location>
        <begin position="152"/>
        <end position="176"/>
    </location>
</feature>
<dbReference type="EMBL" id="CAUYUJ010015021">
    <property type="protein sequence ID" value="CAK0848924.1"/>
    <property type="molecule type" value="Genomic_DNA"/>
</dbReference>
<sequence>MVSYHEVPPLMLDLLKHYLSCPKFRAICEEAIGFSRPAHPLGRLGLFGSTVDIRRIVFDIAVMRFTYHAAIIGDAFDLVVGDPAADPEEAEGRRRELTNRATNWSSSWLPSIFYAAPQSDFNTWLDWCVDYAYGVLHYRGFAPLFANRRFSIILIFLGLLVIIDSCSVLVCRLVGFPESFSILASFLVSALLAKGALLMLHTLFPALTEDKEGLITWLLLHPANLIEEDPTSAANVEIAFHDEQPGVPDDDLPVEAEDPVFLPLIHEVDNWCEGKEKKNKEISAGTELLLSFNGSQAPRDGSGLKVEIGGKIYSATVVASEFDAFQTPSPTPRADDDRSEAPGGGA</sequence>
<comment type="caution">
    <text evidence="3">The sequence shown here is derived from an EMBL/GenBank/DDBJ whole genome shotgun (WGS) entry which is preliminary data.</text>
</comment>
<reference evidence="3" key="1">
    <citation type="submission" date="2023-10" db="EMBL/GenBank/DDBJ databases">
        <authorList>
            <person name="Chen Y."/>
            <person name="Shah S."/>
            <person name="Dougan E. K."/>
            <person name="Thang M."/>
            <person name="Chan C."/>
        </authorList>
    </citation>
    <scope>NUCLEOTIDE SEQUENCE [LARGE SCALE GENOMIC DNA]</scope>
</reference>
<feature type="region of interest" description="Disordered" evidence="1">
    <location>
        <begin position="323"/>
        <end position="346"/>
    </location>
</feature>
<protein>
    <submittedName>
        <fullName evidence="3">Uncharacterized protein</fullName>
    </submittedName>
</protein>
<keyword evidence="4" id="KW-1185">Reference proteome</keyword>
<gene>
    <name evidence="3" type="ORF">PCOR1329_LOCUS41754</name>
</gene>
<keyword evidence="2" id="KW-0472">Membrane</keyword>
<evidence type="ECO:0000313" key="4">
    <source>
        <dbReference type="Proteomes" id="UP001189429"/>
    </source>
</evidence>
<dbReference type="Proteomes" id="UP001189429">
    <property type="component" value="Unassembled WGS sequence"/>
</dbReference>
<accession>A0ABN9TRY6</accession>
<evidence type="ECO:0000256" key="2">
    <source>
        <dbReference type="SAM" id="Phobius"/>
    </source>
</evidence>
<organism evidence="3 4">
    <name type="scientific">Prorocentrum cordatum</name>
    <dbReference type="NCBI Taxonomy" id="2364126"/>
    <lineage>
        <taxon>Eukaryota</taxon>
        <taxon>Sar</taxon>
        <taxon>Alveolata</taxon>
        <taxon>Dinophyceae</taxon>
        <taxon>Prorocentrales</taxon>
        <taxon>Prorocentraceae</taxon>
        <taxon>Prorocentrum</taxon>
    </lineage>
</organism>
<evidence type="ECO:0000313" key="3">
    <source>
        <dbReference type="EMBL" id="CAK0848924.1"/>
    </source>
</evidence>
<name>A0ABN9TRY6_9DINO</name>
<keyword evidence="2" id="KW-0812">Transmembrane</keyword>
<evidence type="ECO:0000256" key="1">
    <source>
        <dbReference type="SAM" id="MobiDB-lite"/>
    </source>
</evidence>